<dbReference type="GO" id="GO:0016787">
    <property type="term" value="F:hydrolase activity"/>
    <property type="evidence" value="ECO:0007669"/>
    <property type="project" value="UniProtKB-KW"/>
</dbReference>
<dbReference type="eggNOG" id="ENOG502S29V">
    <property type="taxonomic scope" value="Eukaryota"/>
</dbReference>
<dbReference type="InParanoid" id="F7W5J6"/>
<dbReference type="Gene3D" id="3.40.50.1820">
    <property type="entry name" value="alpha/beta hydrolase"/>
    <property type="match status" value="1"/>
</dbReference>
<dbReference type="Pfam" id="PF06500">
    <property type="entry name" value="FrsA-like"/>
    <property type="match status" value="1"/>
</dbReference>
<keyword evidence="4" id="KW-1185">Reference proteome</keyword>
<gene>
    <name evidence="3" type="ORF">SMAC_07629</name>
</gene>
<name>F7W5J6_SORMK</name>
<comment type="caution">
    <text evidence="3">The sequence shown here is derived from an EMBL/GenBank/DDBJ whole genome shotgun (WGS) entry which is preliminary data.</text>
</comment>
<keyword evidence="1" id="KW-0378">Hydrolase</keyword>
<sequence length="476" mass="53536">MPHASSSNMGKSPNDSRYPNGWHMDDRMPHHDSFQQLWETKWKDPCSKGIYPFMFGFIQDFQPIVEDIIAKGLKEPYNWDEYASCFFGTAEQLGQMAAVAQQEGDTDKARDCYLRASAVYRIARFPIPRSPLQKLAWQKGKEMFYLGASLMEYPIHEVLIPHIHALPSSSEEGSVIPVNLLIPPTATPTSPCPLVLIMTGLDGYRTELAVWQRGWLDKGVATLVVEIPGTGDSPALPQDPQSPDRQWSSVLDFISQHQPRIDKQKIIVWGFSTGGYYAFRIAHTHASRLLGSVSLGGGCHHMFDREWLDKVNNLEYPFDLADTLAYKFGYAPTKEGLEQFKKEGQAKFSLLVDGTLAKADTEGCCKNVLLVNGEWDRIFPVEDLTLALKFGGIKSKPKEARIVSEKWHMGEPESFVVILRWIHELLGLDGDWMGQLKGWGLKPSDVSRYVYDGVGGDDYSIKVFGISEGKLRRGRC</sequence>
<dbReference type="AlphaFoldDB" id="F7W5J6"/>
<dbReference type="EMBL" id="CABT02000031">
    <property type="protein sequence ID" value="CCC12784.1"/>
    <property type="molecule type" value="Genomic_DNA"/>
</dbReference>
<dbReference type="HOGENOM" id="CLU_053723_1_0_1"/>
<evidence type="ECO:0000256" key="1">
    <source>
        <dbReference type="ARBA" id="ARBA00022801"/>
    </source>
</evidence>
<dbReference type="PANTHER" id="PTHR22946:SF12">
    <property type="entry name" value="CONIDIAL PIGMENT BIOSYNTHESIS PROTEIN AYG1 (AFU_ORTHOLOGUE AFUA_2G17550)"/>
    <property type="match status" value="1"/>
</dbReference>
<proteinExistence type="predicted"/>
<dbReference type="KEGG" id="smp:10809028"/>
<dbReference type="InterPro" id="IPR010520">
    <property type="entry name" value="FrsA-like"/>
</dbReference>
<evidence type="ECO:0000313" key="3">
    <source>
        <dbReference type="EMBL" id="CCC12784.1"/>
    </source>
</evidence>
<protein>
    <submittedName>
        <fullName evidence="3">WGS project CABT00000000 data, contig 2.31</fullName>
    </submittedName>
</protein>
<dbReference type="GeneID" id="10809028"/>
<accession>F7W5J6</accession>
<dbReference type="InterPro" id="IPR029058">
    <property type="entry name" value="AB_hydrolase_fold"/>
</dbReference>
<feature type="compositionally biased region" description="Polar residues" evidence="2">
    <location>
        <begin position="1"/>
        <end position="17"/>
    </location>
</feature>
<dbReference type="OMA" id="HHESFEQ"/>
<dbReference type="PANTHER" id="PTHR22946">
    <property type="entry name" value="DIENELACTONE HYDROLASE DOMAIN-CONTAINING PROTEIN-RELATED"/>
    <property type="match status" value="1"/>
</dbReference>
<dbReference type="OrthoDB" id="5409895at2759"/>
<reference evidence="3 4" key="1">
    <citation type="journal article" date="2010" name="PLoS Genet.">
        <title>De novo assembly of a 40 Mb eukaryotic genome from short sequence reads: Sordaria macrospora, a model organism for fungal morphogenesis.</title>
        <authorList>
            <person name="Nowrousian M."/>
            <person name="Stajich J."/>
            <person name="Chu M."/>
            <person name="Engh I."/>
            <person name="Espagne E."/>
            <person name="Halliday K."/>
            <person name="Kamerewerd J."/>
            <person name="Kempken F."/>
            <person name="Knab B."/>
            <person name="Kuo H.C."/>
            <person name="Osiewacz H.D."/>
            <person name="Poeggeler S."/>
            <person name="Read N."/>
            <person name="Seiler S."/>
            <person name="Smith K."/>
            <person name="Zickler D."/>
            <person name="Kueck U."/>
            <person name="Freitag M."/>
        </authorList>
    </citation>
    <scope>NUCLEOTIDE SEQUENCE [LARGE SCALE GENOMIC DNA]</scope>
    <source>
        <strain evidence="4">ATCC MYA-333 / DSM 997 / K(L3346) / K-hell</strain>
        <tissue evidence="3">Mycelium</tissue>
    </source>
</reference>
<dbReference type="Proteomes" id="UP000001881">
    <property type="component" value="Unassembled WGS sequence"/>
</dbReference>
<dbReference type="VEuPathDB" id="FungiDB:SMAC_07629"/>
<dbReference type="SUPFAM" id="SSF53474">
    <property type="entry name" value="alpha/beta-Hydrolases"/>
    <property type="match status" value="1"/>
</dbReference>
<organism evidence="3 4">
    <name type="scientific">Sordaria macrospora (strain ATCC MYA-333 / DSM 997 / K(L3346) / K-hell)</name>
    <dbReference type="NCBI Taxonomy" id="771870"/>
    <lineage>
        <taxon>Eukaryota</taxon>
        <taxon>Fungi</taxon>
        <taxon>Dikarya</taxon>
        <taxon>Ascomycota</taxon>
        <taxon>Pezizomycotina</taxon>
        <taxon>Sordariomycetes</taxon>
        <taxon>Sordariomycetidae</taxon>
        <taxon>Sordariales</taxon>
        <taxon>Sordariaceae</taxon>
        <taxon>Sordaria</taxon>
    </lineage>
</organism>
<dbReference type="InterPro" id="IPR050261">
    <property type="entry name" value="FrsA_esterase"/>
</dbReference>
<feature type="region of interest" description="Disordered" evidence="2">
    <location>
        <begin position="1"/>
        <end position="24"/>
    </location>
</feature>
<evidence type="ECO:0000256" key="2">
    <source>
        <dbReference type="SAM" id="MobiDB-lite"/>
    </source>
</evidence>
<evidence type="ECO:0000313" key="4">
    <source>
        <dbReference type="Proteomes" id="UP000001881"/>
    </source>
</evidence>